<organism evidence="2 3">
    <name type="scientific">Rhizophagus clarus</name>
    <dbReference type="NCBI Taxonomy" id="94130"/>
    <lineage>
        <taxon>Eukaryota</taxon>
        <taxon>Fungi</taxon>
        <taxon>Fungi incertae sedis</taxon>
        <taxon>Mucoromycota</taxon>
        <taxon>Glomeromycotina</taxon>
        <taxon>Glomeromycetes</taxon>
        <taxon>Glomerales</taxon>
        <taxon>Glomeraceae</taxon>
        <taxon>Rhizophagus</taxon>
    </lineage>
</organism>
<name>A0A8H3R4Q9_9GLOM</name>
<keyword evidence="1" id="KW-1133">Transmembrane helix</keyword>
<proteinExistence type="predicted"/>
<gene>
    <name evidence="2" type="ORF">RCL2_002646900</name>
</gene>
<feature type="transmembrane region" description="Helical" evidence="1">
    <location>
        <begin position="66"/>
        <end position="85"/>
    </location>
</feature>
<dbReference type="EMBL" id="BLAL01000285">
    <property type="protein sequence ID" value="GES99994.1"/>
    <property type="molecule type" value="Genomic_DNA"/>
</dbReference>
<dbReference type="AlphaFoldDB" id="A0A8H3R4Q9"/>
<keyword evidence="1" id="KW-0812">Transmembrane</keyword>
<keyword evidence="1" id="KW-0472">Membrane</keyword>
<dbReference type="Proteomes" id="UP000615446">
    <property type="component" value="Unassembled WGS sequence"/>
</dbReference>
<protein>
    <submittedName>
        <fullName evidence="2">Uncharacterized protein</fullName>
    </submittedName>
</protein>
<comment type="caution">
    <text evidence="2">The sequence shown here is derived from an EMBL/GenBank/DDBJ whole genome shotgun (WGS) entry which is preliminary data.</text>
</comment>
<evidence type="ECO:0000313" key="2">
    <source>
        <dbReference type="EMBL" id="GES99994.1"/>
    </source>
</evidence>
<sequence>MLDIVTLQWSIPQFNRCTNLVFHTATLIDKLMLLAFDELTNPFANIPKLQFPSTSDSSNAVSSNRAAIVGLSVGIVLIVLAVVGAF</sequence>
<reference evidence="2" key="1">
    <citation type="submission" date="2019-10" db="EMBL/GenBank/DDBJ databases">
        <title>Conservation and host-specific expression of non-tandemly repeated heterogenous ribosome RNA gene in arbuscular mycorrhizal fungi.</title>
        <authorList>
            <person name="Maeda T."/>
            <person name="Kobayashi Y."/>
            <person name="Nakagawa T."/>
            <person name="Ezawa T."/>
            <person name="Yamaguchi K."/>
            <person name="Bino T."/>
            <person name="Nishimoto Y."/>
            <person name="Shigenobu S."/>
            <person name="Kawaguchi M."/>
        </authorList>
    </citation>
    <scope>NUCLEOTIDE SEQUENCE</scope>
    <source>
        <strain evidence="2">HR1</strain>
    </source>
</reference>
<evidence type="ECO:0000313" key="3">
    <source>
        <dbReference type="Proteomes" id="UP000615446"/>
    </source>
</evidence>
<accession>A0A8H3R4Q9</accession>
<evidence type="ECO:0000256" key="1">
    <source>
        <dbReference type="SAM" id="Phobius"/>
    </source>
</evidence>